<name>A0AAV4CZA2_9GAST</name>
<evidence type="ECO:0000313" key="2">
    <source>
        <dbReference type="EMBL" id="GFO37210.1"/>
    </source>
</evidence>
<proteinExistence type="predicted"/>
<dbReference type="AlphaFoldDB" id="A0AAV4CZA2"/>
<dbReference type="Gene3D" id="3.30.420.10">
    <property type="entry name" value="Ribonuclease H-like superfamily/Ribonuclease H"/>
    <property type="match status" value="1"/>
</dbReference>
<sequence length="145" mass="16439">MCACPERKDRQSRSRRNEGPCMLKGYGITPRVALEKLSKIYTPFKRMAIDIISPINSSSDAGHILILTLVDCAIRHAEAVVTFRKIDEETVAESLVNTYTRLDGPEEVLGDQGTQFMSDCMKEVLRVLGIKKKMRIPYHPIVMVW</sequence>
<dbReference type="PROSITE" id="PS50994">
    <property type="entry name" value="INTEGRASE"/>
    <property type="match status" value="1"/>
</dbReference>
<dbReference type="PANTHER" id="PTHR37984">
    <property type="entry name" value="PROTEIN CBG26694"/>
    <property type="match status" value="1"/>
</dbReference>
<evidence type="ECO:0000259" key="1">
    <source>
        <dbReference type="PROSITE" id="PS50994"/>
    </source>
</evidence>
<dbReference type="InterPro" id="IPR012337">
    <property type="entry name" value="RNaseH-like_sf"/>
</dbReference>
<feature type="domain" description="Integrase catalytic" evidence="1">
    <location>
        <begin position="39"/>
        <end position="145"/>
    </location>
</feature>
<dbReference type="GO" id="GO:0003676">
    <property type="term" value="F:nucleic acid binding"/>
    <property type="evidence" value="ECO:0007669"/>
    <property type="project" value="InterPro"/>
</dbReference>
<dbReference type="GO" id="GO:0015074">
    <property type="term" value="P:DNA integration"/>
    <property type="evidence" value="ECO:0007669"/>
    <property type="project" value="InterPro"/>
</dbReference>
<accession>A0AAV4CZA2</accession>
<dbReference type="PANTHER" id="PTHR37984:SF15">
    <property type="entry name" value="INTEGRASE CATALYTIC DOMAIN-CONTAINING PROTEIN"/>
    <property type="match status" value="1"/>
</dbReference>
<dbReference type="Proteomes" id="UP000735302">
    <property type="component" value="Unassembled WGS sequence"/>
</dbReference>
<comment type="caution">
    <text evidence="2">The sequence shown here is derived from an EMBL/GenBank/DDBJ whole genome shotgun (WGS) entry which is preliminary data.</text>
</comment>
<protein>
    <submittedName>
        <fullName evidence="2">Zinc finger protein</fullName>
    </submittedName>
</protein>
<evidence type="ECO:0000313" key="3">
    <source>
        <dbReference type="Proteomes" id="UP000735302"/>
    </source>
</evidence>
<dbReference type="InterPro" id="IPR001584">
    <property type="entry name" value="Integrase_cat-core"/>
</dbReference>
<gene>
    <name evidence="2" type="ORF">PoB_006371500</name>
</gene>
<reference evidence="2 3" key="1">
    <citation type="journal article" date="2021" name="Elife">
        <title>Chloroplast acquisition without the gene transfer in kleptoplastic sea slugs, Plakobranchus ocellatus.</title>
        <authorList>
            <person name="Maeda T."/>
            <person name="Takahashi S."/>
            <person name="Yoshida T."/>
            <person name="Shimamura S."/>
            <person name="Takaki Y."/>
            <person name="Nagai Y."/>
            <person name="Toyoda A."/>
            <person name="Suzuki Y."/>
            <person name="Arimoto A."/>
            <person name="Ishii H."/>
            <person name="Satoh N."/>
            <person name="Nishiyama T."/>
            <person name="Hasebe M."/>
            <person name="Maruyama T."/>
            <person name="Minagawa J."/>
            <person name="Obokata J."/>
            <person name="Shigenobu S."/>
        </authorList>
    </citation>
    <scope>NUCLEOTIDE SEQUENCE [LARGE SCALE GENOMIC DNA]</scope>
</reference>
<keyword evidence="3" id="KW-1185">Reference proteome</keyword>
<dbReference type="SUPFAM" id="SSF53098">
    <property type="entry name" value="Ribonuclease H-like"/>
    <property type="match status" value="1"/>
</dbReference>
<dbReference type="Pfam" id="PF00665">
    <property type="entry name" value="rve"/>
    <property type="match status" value="1"/>
</dbReference>
<dbReference type="EMBL" id="BLXT01007182">
    <property type="protein sequence ID" value="GFO37210.1"/>
    <property type="molecule type" value="Genomic_DNA"/>
</dbReference>
<dbReference type="InterPro" id="IPR050951">
    <property type="entry name" value="Retrovirus_Pol_polyprotein"/>
</dbReference>
<dbReference type="InterPro" id="IPR036397">
    <property type="entry name" value="RNaseH_sf"/>
</dbReference>
<organism evidence="2 3">
    <name type="scientific">Plakobranchus ocellatus</name>
    <dbReference type="NCBI Taxonomy" id="259542"/>
    <lineage>
        <taxon>Eukaryota</taxon>
        <taxon>Metazoa</taxon>
        <taxon>Spiralia</taxon>
        <taxon>Lophotrochozoa</taxon>
        <taxon>Mollusca</taxon>
        <taxon>Gastropoda</taxon>
        <taxon>Heterobranchia</taxon>
        <taxon>Euthyneura</taxon>
        <taxon>Panpulmonata</taxon>
        <taxon>Sacoglossa</taxon>
        <taxon>Placobranchoidea</taxon>
        <taxon>Plakobranchidae</taxon>
        <taxon>Plakobranchus</taxon>
    </lineage>
</organism>